<dbReference type="PANTHER" id="PTHR10869:SF244">
    <property type="entry name" value="PROLYL 4-HYDROXYLASE SUBUNIT ALPHA-2"/>
    <property type="match status" value="1"/>
</dbReference>
<dbReference type="GO" id="GO:0046872">
    <property type="term" value="F:metal ion binding"/>
    <property type="evidence" value="ECO:0007669"/>
    <property type="project" value="UniProtKB-KW"/>
</dbReference>
<evidence type="ECO:0000256" key="1">
    <source>
        <dbReference type="ARBA" id="ARBA00001961"/>
    </source>
</evidence>
<sequence>TKLRPFHVCRFKPGLYVPYDVYKEEILSRSPYVSVYYDVVTNREIDALTNFVKGTMYRGLVGIGKNATTAFIRTSDLSWVYDEDMDLATKMSERVKVITGLEVDQNLPDGPSSAEAFQVVNYGLGGHYDVHMDTFDRPPEDVLLNRSGERIATFLVYLSDVEKGGNTVFVKSHISVAPQKGMALFWYNFDPAMKVDPMTSHAGCPVLVGHKWIANKWIWTYGNTFRRRCGLTPNATQLDVEHLMYDPHIGK</sequence>
<evidence type="ECO:0000256" key="3">
    <source>
        <dbReference type="ARBA" id="ARBA00022896"/>
    </source>
</evidence>
<evidence type="ECO:0000313" key="8">
    <source>
        <dbReference type="EMBL" id="KAK7487669.1"/>
    </source>
</evidence>
<dbReference type="InterPro" id="IPR044862">
    <property type="entry name" value="Pro_4_hyd_alph_FE2OG_OXY"/>
</dbReference>
<keyword evidence="4" id="KW-0223">Dioxygenase</keyword>
<dbReference type="GO" id="GO:0051213">
    <property type="term" value="F:dioxygenase activity"/>
    <property type="evidence" value="ECO:0007669"/>
    <property type="project" value="UniProtKB-KW"/>
</dbReference>
<dbReference type="AlphaFoldDB" id="A0ABD0KKF2"/>
<reference evidence="8 9" key="1">
    <citation type="journal article" date="2023" name="Sci. Data">
        <title>Genome assembly of the Korean intertidal mud-creeper Batillaria attramentaria.</title>
        <authorList>
            <person name="Patra A.K."/>
            <person name="Ho P.T."/>
            <person name="Jun S."/>
            <person name="Lee S.J."/>
            <person name="Kim Y."/>
            <person name="Won Y.J."/>
        </authorList>
    </citation>
    <scope>NUCLEOTIDE SEQUENCE [LARGE SCALE GENOMIC DNA]</scope>
    <source>
        <strain evidence="8">Wonlab-2016</strain>
    </source>
</reference>
<dbReference type="SMART" id="SM00702">
    <property type="entry name" value="P4Hc"/>
    <property type="match status" value="1"/>
</dbReference>
<feature type="domain" description="Fe2OG dioxygenase" evidence="7">
    <location>
        <begin position="113"/>
        <end position="220"/>
    </location>
</feature>
<keyword evidence="3" id="KW-0847">Vitamin C</keyword>
<dbReference type="InterPro" id="IPR006620">
    <property type="entry name" value="Pro_4_hyd_alph"/>
</dbReference>
<evidence type="ECO:0000313" key="9">
    <source>
        <dbReference type="Proteomes" id="UP001519460"/>
    </source>
</evidence>
<comment type="caution">
    <text evidence="8">The sequence shown here is derived from an EMBL/GenBank/DDBJ whole genome shotgun (WGS) entry which is preliminary data.</text>
</comment>
<evidence type="ECO:0000256" key="5">
    <source>
        <dbReference type="ARBA" id="ARBA00023002"/>
    </source>
</evidence>
<keyword evidence="2" id="KW-0479">Metal-binding</keyword>
<dbReference type="InterPro" id="IPR005123">
    <property type="entry name" value="Oxoglu/Fe-dep_dioxygenase_dom"/>
</dbReference>
<keyword evidence="6" id="KW-0408">Iron</keyword>
<gene>
    <name evidence="8" type="ORF">BaRGS_00021088</name>
</gene>
<keyword evidence="9" id="KW-1185">Reference proteome</keyword>
<dbReference type="Pfam" id="PF13640">
    <property type="entry name" value="2OG-FeII_Oxy_3"/>
    <property type="match status" value="1"/>
</dbReference>
<keyword evidence="5" id="KW-0560">Oxidoreductase</keyword>
<proteinExistence type="predicted"/>
<dbReference type="PROSITE" id="PS51471">
    <property type="entry name" value="FE2OG_OXY"/>
    <property type="match status" value="1"/>
</dbReference>
<organism evidence="8 9">
    <name type="scientific">Batillaria attramentaria</name>
    <dbReference type="NCBI Taxonomy" id="370345"/>
    <lineage>
        <taxon>Eukaryota</taxon>
        <taxon>Metazoa</taxon>
        <taxon>Spiralia</taxon>
        <taxon>Lophotrochozoa</taxon>
        <taxon>Mollusca</taxon>
        <taxon>Gastropoda</taxon>
        <taxon>Caenogastropoda</taxon>
        <taxon>Sorbeoconcha</taxon>
        <taxon>Cerithioidea</taxon>
        <taxon>Batillariidae</taxon>
        <taxon>Batillaria</taxon>
    </lineage>
</organism>
<dbReference type="InterPro" id="IPR045054">
    <property type="entry name" value="P4HA-like"/>
</dbReference>
<protein>
    <recommendedName>
        <fullName evidence="7">Fe2OG dioxygenase domain-containing protein</fullName>
    </recommendedName>
</protein>
<name>A0ABD0KKF2_9CAEN</name>
<dbReference type="Proteomes" id="UP001519460">
    <property type="component" value="Unassembled WGS sequence"/>
</dbReference>
<accession>A0ABD0KKF2</accession>
<evidence type="ECO:0000256" key="4">
    <source>
        <dbReference type="ARBA" id="ARBA00022964"/>
    </source>
</evidence>
<evidence type="ECO:0000256" key="6">
    <source>
        <dbReference type="ARBA" id="ARBA00023004"/>
    </source>
</evidence>
<comment type="cofactor">
    <cofactor evidence="1">
        <name>L-ascorbate</name>
        <dbReference type="ChEBI" id="CHEBI:38290"/>
    </cofactor>
</comment>
<dbReference type="GO" id="GO:0031418">
    <property type="term" value="F:L-ascorbic acid binding"/>
    <property type="evidence" value="ECO:0007669"/>
    <property type="project" value="UniProtKB-KW"/>
</dbReference>
<dbReference type="PANTHER" id="PTHR10869">
    <property type="entry name" value="PROLYL 4-HYDROXYLASE ALPHA SUBUNIT"/>
    <property type="match status" value="1"/>
</dbReference>
<evidence type="ECO:0000256" key="2">
    <source>
        <dbReference type="ARBA" id="ARBA00022723"/>
    </source>
</evidence>
<evidence type="ECO:0000259" key="7">
    <source>
        <dbReference type="PROSITE" id="PS51471"/>
    </source>
</evidence>
<feature type="non-terminal residue" evidence="8">
    <location>
        <position position="1"/>
    </location>
</feature>
<dbReference type="EMBL" id="JACVVK020000161">
    <property type="protein sequence ID" value="KAK7487669.1"/>
    <property type="molecule type" value="Genomic_DNA"/>
</dbReference>
<dbReference type="Gene3D" id="2.60.120.620">
    <property type="entry name" value="q2cbj1_9rhob like domain"/>
    <property type="match status" value="1"/>
</dbReference>